<protein>
    <submittedName>
        <fullName evidence="2">UvrD-like helicase C-terminal domain-containing protein</fullName>
    </submittedName>
</protein>
<dbReference type="GO" id="GO:0003678">
    <property type="term" value="F:DNA helicase activity"/>
    <property type="evidence" value="ECO:0007669"/>
    <property type="project" value="InterPro"/>
</dbReference>
<dbReference type="EMBL" id="CAADEW010000012">
    <property type="protein sequence ID" value="VFJ46173.1"/>
    <property type="molecule type" value="Genomic_DNA"/>
</dbReference>
<proteinExistence type="predicted"/>
<sequence>MKNPELKLASDFVRYTNHNLFLTGKAGTGKTTFLHNLKENTPKRMIVTAPTGIAAINAGGVTLHSFFQIPFGPFVPGSKAHERNRYRFSREKRRIIETLDLLVIDEISMVRADLLDGVDAALRRYRRSDQPFGGVQLLMIGDLHQLSPVAKEDEWDILRQHYASPYFFSSNALGRAGLVPIELIHIYRQSDARFIDLLNRVRENRLDPASWQALNQRHIPDFAQDGAGYITLTTHNRGAERINDARLSVLSGKLHTFQADIEGDFPEYSYPTRASLGLKVGAQVMFVRNDPSPGKRYFNGKIGEVTRIRGKDIQVKCPDDDQSIKVERITWPNIAYKVDPDTGEINEDTIGTFVQYPLKPAWAITIHKSQGLTFDKAIIDANAAFAHGQVYVALSRCRTLEGIVLQSPLSPGAIKTDSTVADFVEDITRNPPSSAELENARIDYQRRLLTECFDLRHLGARLNRMVGILMENKQVIRVSGVDDIHQSKQMAIEEIVAVGAKFQRQLARLFATNTPPESDPIISERVTKASRYFREKFDATVVTLLRDIRVETRNKELRKQVTKAKNRLEEETALKLAGIDSCKGGFSAARYLRAVSVAKTKQEKKGE</sequence>
<dbReference type="InterPro" id="IPR003593">
    <property type="entry name" value="AAA+_ATPase"/>
</dbReference>
<dbReference type="SUPFAM" id="SSF52540">
    <property type="entry name" value="P-loop containing nucleoside triphosphate hydrolases"/>
    <property type="match status" value="2"/>
</dbReference>
<keyword evidence="2" id="KW-0067">ATP-binding</keyword>
<dbReference type="SMART" id="SM00382">
    <property type="entry name" value="AAA"/>
    <property type="match status" value="1"/>
</dbReference>
<reference evidence="2" key="1">
    <citation type="submission" date="2019-02" db="EMBL/GenBank/DDBJ databases">
        <authorList>
            <person name="Gruber-Vodicka R. H."/>
            <person name="Seah K. B. B."/>
        </authorList>
    </citation>
    <scope>NUCLEOTIDE SEQUENCE</scope>
    <source>
        <strain evidence="2">BECK_BZ15</strain>
    </source>
</reference>
<dbReference type="GO" id="GO:0000723">
    <property type="term" value="P:telomere maintenance"/>
    <property type="evidence" value="ECO:0007669"/>
    <property type="project" value="InterPro"/>
</dbReference>
<dbReference type="InterPro" id="IPR010285">
    <property type="entry name" value="DNA_helicase_pif1-like_DEAD"/>
</dbReference>
<keyword evidence="2" id="KW-0547">Nucleotide-binding</keyword>
<dbReference type="FunFam" id="3.40.50.300:FF:001498">
    <property type="entry name" value="ATP-dependent DNA helicase"/>
    <property type="match status" value="1"/>
</dbReference>
<organism evidence="2">
    <name type="scientific">Candidatus Kentrum sp. FW</name>
    <dbReference type="NCBI Taxonomy" id="2126338"/>
    <lineage>
        <taxon>Bacteria</taxon>
        <taxon>Pseudomonadati</taxon>
        <taxon>Pseudomonadota</taxon>
        <taxon>Gammaproteobacteria</taxon>
        <taxon>Candidatus Kentrum</taxon>
    </lineage>
</organism>
<gene>
    <name evidence="2" type="ORF">BECKFW1821A_GA0114235_101237</name>
</gene>
<dbReference type="Gene3D" id="3.40.50.300">
    <property type="entry name" value="P-loop containing nucleotide triphosphate hydrolases"/>
    <property type="match status" value="2"/>
</dbReference>
<dbReference type="PANTHER" id="PTHR47642">
    <property type="entry name" value="ATP-DEPENDENT DNA HELICASE"/>
    <property type="match status" value="1"/>
</dbReference>
<evidence type="ECO:0000313" key="2">
    <source>
        <dbReference type="EMBL" id="VFJ46173.1"/>
    </source>
</evidence>
<evidence type="ECO:0000259" key="1">
    <source>
        <dbReference type="SMART" id="SM00382"/>
    </source>
</evidence>
<dbReference type="GO" id="GO:0006281">
    <property type="term" value="P:DNA repair"/>
    <property type="evidence" value="ECO:0007669"/>
    <property type="project" value="InterPro"/>
</dbReference>
<dbReference type="CDD" id="cd18809">
    <property type="entry name" value="SF1_C_RecD"/>
    <property type="match status" value="1"/>
</dbReference>
<dbReference type="AlphaFoldDB" id="A0A450S3G1"/>
<dbReference type="InterPro" id="IPR027417">
    <property type="entry name" value="P-loop_NTPase"/>
</dbReference>
<dbReference type="Pfam" id="PF05970">
    <property type="entry name" value="PIF1"/>
    <property type="match status" value="1"/>
</dbReference>
<name>A0A450S3G1_9GAMM</name>
<feature type="domain" description="AAA+ ATPase" evidence="1">
    <location>
        <begin position="16"/>
        <end position="161"/>
    </location>
</feature>
<dbReference type="InterPro" id="IPR051055">
    <property type="entry name" value="PIF1_helicase"/>
</dbReference>
<keyword evidence="2" id="KW-0378">Hydrolase</keyword>
<keyword evidence="2" id="KW-0347">Helicase</keyword>
<dbReference type="PANTHER" id="PTHR47642:SF6">
    <property type="entry name" value="ATP-DEPENDENT DNA HELICASE"/>
    <property type="match status" value="1"/>
</dbReference>
<accession>A0A450S3G1</accession>
<dbReference type="Gene3D" id="2.30.30.940">
    <property type="match status" value="1"/>
</dbReference>